<dbReference type="SUPFAM" id="SSF116842">
    <property type="entry name" value="XseB-like"/>
    <property type="match status" value="1"/>
</dbReference>
<dbReference type="GO" id="GO:0008855">
    <property type="term" value="F:exodeoxyribonuclease VII activity"/>
    <property type="evidence" value="ECO:0007669"/>
    <property type="project" value="UniProtKB-UniRule"/>
</dbReference>
<keyword evidence="5 6" id="KW-0269">Exonuclease</keyword>
<comment type="caution">
    <text evidence="7">The sequence shown here is derived from an EMBL/GenBank/DDBJ whole genome shotgun (WGS) entry which is preliminary data.</text>
</comment>
<keyword evidence="3 6" id="KW-0540">Nuclease</keyword>
<keyword evidence="2 6" id="KW-0963">Cytoplasm</keyword>
<dbReference type="Pfam" id="PF02609">
    <property type="entry name" value="Exonuc_VII_S"/>
    <property type="match status" value="1"/>
</dbReference>
<accession>A0A7X3FI98</accession>
<dbReference type="Proteomes" id="UP000490800">
    <property type="component" value="Unassembled WGS sequence"/>
</dbReference>
<dbReference type="HAMAP" id="MF_00337">
    <property type="entry name" value="Exonuc_7_S"/>
    <property type="match status" value="1"/>
</dbReference>
<sequence length="91" mass="10048">MANETNPQEEAILSFEEAMDKLEGIVAKLESGDVPLEKAIELYQEGMKLSHLCGQKLEIVEKKIEMLVENEAGLSKKPFGANIVEDKGESL</sequence>
<reference evidence="7 8" key="1">
    <citation type="journal article" date="2019" name="Microorganisms">
        <title>Paenibacillus lutrae sp. nov., A Chitinolytic Species Isolated from A River Otter in Castril Natural Park, Granada, Spain.</title>
        <authorList>
            <person name="Rodriguez M."/>
            <person name="Reina J.C."/>
            <person name="Bejar V."/>
            <person name="Llamas I."/>
        </authorList>
    </citation>
    <scope>NUCLEOTIDE SEQUENCE [LARGE SCALE GENOMIC DNA]</scope>
    <source>
        <strain evidence="7 8">N10</strain>
    </source>
</reference>
<dbReference type="PIRSF" id="PIRSF006488">
    <property type="entry name" value="Exonuc_VII_S"/>
    <property type="match status" value="1"/>
</dbReference>
<comment type="similarity">
    <text evidence="1 6">Belongs to the XseB family.</text>
</comment>
<protein>
    <recommendedName>
        <fullName evidence="6">Exodeoxyribonuclease 7 small subunit</fullName>
        <ecNumber evidence="6">3.1.11.6</ecNumber>
    </recommendedName>
    <alternativeName>
        <fullName evidence="6">Exodeoxyribonuclease VII small subunit</fullName>
        <shortName evidence="6">Exonuclease VII small subunit</shortName>
    </alternativeName>
</protein>
<dbReference type="NCBIfam" id="TIGR01280">
    <property type="entry name" value="xseB"/>
    <property type="match status" value="1"/>
</dbReference>
<dbReference type="GO" id="GO:0005829">
    <property type="term" value="C:cytosol"/>
    <property type="evidence" value="ECO:0007669"/>
    <property type="project" value="TreeGrafter"/>
</dbReference>
<evidence type="ECO:0000256" key="2">
    <source>
        <dbReference type="ARBA" id="ARBA00022490"/>
    </source>
</evidence>
<proteinExistence type="inferred from homology"/>
<evidence type="ECO:0000256" key="4">
    <source>
        <dbReference type="ARBA" id="ARBA00022801"/>
    </source>
</evidence>
<evidence type="ECO:0000256" key="1">
    <source>
        <dbReference type="ARBA" id="ARBA00009998"/>
    </source>
</evidence>
<keyword evidence="4 6" id="KW-0378">Hydrolase</keyword>
<dbReference type="EMBL" id="RHLK01000005">
    <property type="protein sequence ID" value="MVP00150.1"/>
    <property type="molecule type" value="Genomic_DNA"/>
</dbReference>
<evidence type="ECO:0000256" key="3">
    <source>
        <dbReference type="ARBA" id="ARBA00022722"/>
    </source>
</evidence>
<dbReference type="Gene3D" id="1.10.287.1040">
    <property type="entry name" value="Exonuclease VII, small subunit"/>
    <property type="match status" value="1"/>
</dbReference>
<evidence type="ECO:0000313" key="7">
    <source>
        <dbReference type="EMBL" id="MVP00150.1"/>
    </source>
</evidence>
<dbReference type="GO" id="GO:0009318">
    <property type="term" value="C:exodeoxyribonuclease VII complex"/>
    <property type="evidence" value="ECO:0007669"/>
    <property type="project" value="UniProtKB-UniRule"/>
</dbReference>
<gene>
    <name evidence="6 7" type="primary">xseB</name>
    <name evidence="7" type="ORF">EDM21_11570</name>
</gene>
<dbReference type="InterPro" id="IPR037004">
    <property type="entry name" value="Exonuc_VII_ssu_sf"/>
</dbReference>
<comment type="function">
    <text evidence="6">Bidirectionally degrades single-stranded DNA into large acid-insoluble oligonucleotides, which are then degraded further into small acid-soluble oligonucleotides.</text>
</comment>
<dbReference type="AlphaFoldDB" id="A0A7X3FI98"/>
<comment type="subunit">
    <text evidence="6">Heterooligomer composed of large and small subunits.</text>
</comment>
<evidence type="ECO:0000256" key="6">
    <source>
        <dbReference type="HAMAP-Rule" id="MF_00337"/>
    </source>
</evidence>
<organism evidence="7 8">
    <name type="scientific">Paenibacillus lutrae</name>
    <dbReference type="NCBI Taxonomy" id="2078573"/>
    <lineage>
        <taxon>Bacteria</taxon>
        <taxon>Bacillati</taxon>
        <taxon>Bacillota</taxon>
        <taxon>Bacilli</taxon>
        <taxon>Bacillales</taxon>
        <taxon>Paenibacillaceae</taxon>
        <taxon>Paenibacillus</taxon>
    </lineage>
</organism>
<evidence type="ECO:0000313" key="8">
    <source>
        <dbReference type="Proteomes" id="UP000490800"/>
    </source>
</evidence>
<dbReference type="EC" id="3.1.11.6" evidence="6"/>
<comment type="subcellular location">
    <subcellularLocation>
        <location evidence="6">Cytoplasm</location>
    </subcellularLocation>
</comment>
<dbReference type="GO" id="GO:0006308">
    <property type="term" value="P:DNA catabolic process"/>
    <property type="evidence" value="ECO:0007669"/>
    <property type="project" value="UniProtKB-UniRule"/>
</dbReference>
<dbReference type="PANTHER" id="PTHR34137:SF1">
    <property type="entry name" value="EXODEOXYRIBONUCLEASE 7 SMALL SUBUNIT"/>
    <property type="match status" value="1"/>
</dbReference>
<dbReference type="RefSeq" id="WP_068775298.1">
    <property type="nucleotide sequence ID" value="NZ_RHLK01000005.1"/>
</dbReference>
<name>A0A7X3FI98_9BACL</name>
<dbReference type="OrthoDB" id="9798666at2"/>
<dbReference type="PANTHER" id="PTHR34137">
    <property type="entry name" value="EXODEOXYRIBONUCLEASE 7 SMALL SUBUNIT"/>
    <property type="match status" value="1"/>
</dbReference>
<evidence type="ECO:0000256" key="5">
    <source>
        <dbReference type="ARBA" id="ARBA00022839"/>
    </source>
</evidence>
<dbReference type="InterPro" id="IPR003761">
    <property type="entry name" value="Exonuc_VII_S"/>
</dbReference>
<keyword evidence="8" id="KW-1185">Reference proteome</keyword>
<comment type="catalytic activity">
    <reaction evidence="6">
        <text>Exonucleolytic cleavage in either 5'- to 3'- or 3'- to 5'-direction to yield nucleoside 5'-phosphates.</text>
        <dbReference type="EC" id="3.1.11.6"/>
    </reaction>
</comment>